<evidence type="ECO:0000313" key="1">
    <source>
        <dbReference type="EMBL" id="MDQ0168685.1"/>
    </source>
</evidence>
<comment type="caution">
    <text evidence="1">The sequence shown here is derived from an EMBL/GenBank/DDBJ whole genome shotgun (WGS) entry which is preliminary data.</text>
</comment>
<reference evidence="1 2" key="1">
    <citation type="submission" date="2023-07" db="EMBL/GenBank/DDBJ databases">
        <title>Sorghum-associated microbial communities from plants grown in Nebraska, USA.</title>
        <authorList>
            <person name="Schachtman D."/>
        </authorList>
    </citation>
    <scope>NUCLEOTIDE SEQUENCE [LARGE SCALE GENOMIC DNA]</scope>
    <source>
        <strain evidence="1 2">DS1314</strain>
    </source>
</reference>
<dbReference type="Proteomes" id="UP001233836">
    <property type="component" value="Unassembled WGS sequence"/>
</dbReference>
<protein>
    <recommendedName>
        <fullName evidence="3">CN hydrolase domain-containing protein</fullName>
    </recommendedName>
</protein>
<organism evidence="1 2">
    <name type="scientific">Paenibacillus tundrae</name>
    <dbReference type="NCBI Taxonomy" id="528187"/>
    <lineage>
        <taxon>Bacteria</taxon>
        <taxon>Bacillati</taxon>
        <taxon>Bacillota</taxon>
        <taxon>Bacilli</taxon>
        <taxon>Bacillales</taxon>
        <taxon>Paenibacillaceae</taxon>
        <taxon>Paenibacillus</taxon>
    </lineage>
</organism>
<proteinExistence type="predicted"/>
<evidence type="ECO:0008006" key="3">
    <source>
        <dbReference type="Google" id="ProtNLM"/>
    </source>
</evidence>
<evidence type="ECO:0000313" key="2">
    <source>
        <dbReference type="Proteomes" id="UP001233836"/>
    </source>
</evidence>
<accession>A0ABT9W621</accession>
<keyword evidence="2" id="KW-1185">Reference proteome</keyword>
<sequence length="52" mass="6148">MITFCRWRMRIIIGQPNLESGLIQLEKELREHANADMLLYPEGYLNQNVEEA</sequence>
<name>A0ABT9W621_9BACL</name>
<dbReference type="EMBL" id="JAUSTI010000001">
    <property type="protein sequence ID" value="MDQ0168685.1"/>
    <property type="molecule type" value="Genomic_DNA"/>
</dbReference>
<gene>
    <name evidence="1" type="ORF">J2T19_000122</name>
</gene>